<protein>
    <submittedName>
        <fullName evidence="1">Uncharacterized protein</fullName>
    </submittedName>
</protein>
<keyword evidence="2" id="KW-1185">Reference proteome</keyword>
<name>A0ACC0CXM6_9PEZI</name>
<proteinExistence type="predicted"/>
<sequence>MATEHTYPLENSEESSRLANQHEVIKDAMGQLVFAPINLPAAPLRILDSGTADGTWIRDLKASTAPVGHQFYGTDINANEFPTDVPPGTTYQAQDITRPWPKDWEGQFDLVHQRLVLIAAGAQQKEAVQSLGALVKPGGWIQLIEAPYDLPDGCGPELHAFNEVMKAVFAHMGGDLDLAQRLPEWLEQDGFVDVQYRDVVMKSGAQNPNPELARRSVFSMTTACKGLSQFAKTLPPSKLSLSPEKLDTLSSDLSEELKTVGGAYLLRIVWARKVI</sequence>
<accession>A0ACC0CXM6</accession>
<organism evidence="1 2">
    <name type="scientific">Hypoxylon rubiginosum</name>
    <dbReference type="NCBI Taxonomy" id="110542"/>
    <lineage>
        <taxon>Eukaryota</taxon>
        <taxon>Fungi</taxon>
        <taxon>Dikarya</taxon>
        <taxon>Ascomycota</taxon>
        <taxon>Pezizomycotina</taxon>
        <taxon>Sordariomycetes</taxon>
        <taxon>Xylariomycetidae</taxon>
        <taxon>Xylariales</taxon>
        <taxon>Hypoxylaceae</taxon>
        <taxon>Hypoxylon</taxon>
    </lineage>
</organism>
<reference evidence="1 2" key="1">
    <citation type="journal article" date="2022" name="New Phytol.">
        <title>Ecological generalism drives hyperdiversity of secondary metabolite gene clusters in xylarialean endophytes.</title>
        <authorList>
            <person name="Franco M.E.E."/>
            <person name="Wisecaver J.H."/>
            <person name="Arnold A.E."/>
            <person name="Ju Y.M."/>
            <person name="Slot J.C."/>
            <person name="Ahrendt S."/>
            <person name="Moore L.P."/>
            <person name="Eastman K.E."/>
            <person name="Scott K."/>
            <person name="Konkel Z."/>
            <person name="Mondo S.J."/>
            <person name="Kuo A."/>
            <person name="Hayes R.D."/>
            <person name="Haridas S."/>
            <person name="Andreopoulos B."/>
            <person name="Riley R."/>
            <person name="LaButti K."/>
            <person name="Pangilinan J."/>
            <person name="Lipzen A."/>
            <person name="Amirebrahimi M."/>
            <person name="Yan J."/>
            <person name="Adam C."/>
            <person name="Keymanesh K."/>
            <person name="Ng V."/>
            <person name="Louie K."/>
            <person name="Northen T."/>
            <person name="Drula E."/>
            <person name="Henrissat B."/>
            <person name="Hsieh H.M."/>
            <person name="Youens-Clark K."/>
            <person name="Lutzoni F."/>
            <person name="Miadlikowska J."/>
            <person name="Eastwood D.C."/>
            <person name="Hamelin R.C."/>
            <person name="Grigoriev I.V."/>
            <person name="U'Ren J.M."/>
        </authorList>
    </citation>
    <scope>NUCLEOTIDE SEQUENCE [LARGE SCALE GENOMIC DNA]</scope>
    <source>
        <strain evidence="1 2">ER1909</strain>
    </source>
</reference>
<dbReference type="EMBL" id="MU394328">
    <property type="protein sequence ID" value="KAI6085213.1"/>
    <property type="molecule type" value="Genomic_DNA"/>
</dbReference>
<gene>
    <name evidence="1" type="ORF">F4821DRAFT_241404</name>
</gene>
<evidence type="ECO:0000313" key="1">
    <source>
        <dbReference type="EMBL" id="KAI6085213.1"/>
    </source>
</evidence>
<evidence type="ECO:0000313" key="2">
    <source>
        <dbReference type="Proteomes" id="UP001497680"/>
    </source>
</evidence>
<comment type="caution">
    <text evidence="1">The sequence shown here is derived from an EMBL/GenBank/DDBJ whole genome shotgun (WGS) entry which is preliminary data.</text>
</comment>
<dbReference type="Proteomes" id="UP001497680">
    <property type="component" value="Unassembled WGS sequence"/>
</dbReference>